<dbReference type="GO" id="GO:0005147">
    <property type="term" value="F:oncostatin-M receptor binding"/>
    <property type="evidence" value="ECO:0007669"/>
    <property type="project" value="InterPro"/>
</dbReference>
<evidence type="ECO:0000256" key="2">
    <source>
        <dbReference type="ARBA" id="ARBA00005971"/>
    </source>
</evidence>
<dbReference type="PROSITE" id="PS00590">
    <property type="entry name" value="LIF_OSM"/>
    <property type="match status" value="1"/>
</dbReference>
<feature type="chain" id="PRO_5018136802" evidence="8">
    <location>
        <begin position="26"/>
        <end position="243"/>
    </location>
</feature>
<dbReference type="RefSeq" id="XP_021082172.1">
    <property type="nucleotide sequence ID" value="XM_021226513.2"/>
</dbReference>
<dbReference type="GeneID" id="101837777"/>
<accession>A0A3Q0CNC4</accession>
<feature type="compositionally biased region" description="Low complexity" evidence="7">
    <location>
        <begin position="229"/>
        <end position="243"/>
    </location>
</feature>
<evidence type="ECO:0000256" key="1">
    <source>
        <dbReference type="ARBA" id="ARBA00004613"/>
    </source>
</evidence>
<protein>
    <submittedName>
        <fullName evidence="10">Oncostatin-M</fullName>
    </submittedName>
</protein>
<keyword evidence="6" id="KW-1015">Disulfide bond</keyword>
<dbReference type="Pfam" id="PF01291">
    <property type="entry name" value="LIF_OSM"/>
    <property type="match status" value="1"/>
</dbReference>
<name>A0A3Q0CNC4_MESAU</name>
<reference evidence="10" key="1">
    <citation type="submission" date="2025-08" db="UniProtKB">
        <authorList>
            <consortium name="RefSeq"/>
        </authorList>
    </citation>
    <scope>IDENTIFICATION</scope>
    <source>
        <tissue evidence="10">Liver</tissue>
    </source>
</reference>
<comment type="similarity">
    <text evidence="2">Belongs to the LIF/OSM family.</text>
</comment>
<dbReference type="AlphaFoldDB" id="A0A3Q0CNC4"/>
<dbReference type="GO" id="GO:0005125">
    <property type="term" value="F:cytokine activity"/>
    <property type="evidence" value="ECO:0007669"/>
    <property type="project" value="UniProtKB-KW"/>
</dbReference>
<dbReference type="SUPFAM" id="SSF47266">
    <property type="entry name" value="4-helical cytokines"/>
    <property type="match status" value="1"/>
</dbReference>
<keyword evidence="5 8" id="KW-0732">Signal</keyword>
<dbReference type="PANTHER" id="PTHR14261">
    <property type="entry name" value="ONCOSTATIN M"/>
    <property type="match status" value="1"/>
</dbReference>
<dbReference type="SMART" id="SM00080">
    <property type="entry name" value="LIF_OSM"/>
    <property type="match status" value="1"/>
</dbReference>
<evidence type="ECO:0000256" key="5">
    <source>
        <dbReference type="ARBA" id="ARBA00022729"/>
    </source>
</evidence>
<gene>
    <name evidence="10" type="primary">Osm</name>
</gene>
<evidence type="ECO:0000256" key="4">
    <source>
        <dbReference type="ARBA" id="ARBA00022525"/>
    </source>
</evidence>
<dbReference type="InterPro" id="IPR001581">
    <property type="entry name" value="Leukemia_IF/oncostatin"/>
</dbReference>
<feature type="signal peptide" evidence="8">
    <location>
        <begin position="1"/>
        <end position="25"/>
    </location>
</feature>
<dbReference type="PANTHER" id="PTHR14261:SF0">
    <property type="entry name" value="ONCOSTATIN-M"/>
    <property type="match status" value="1"/>
</dbReference>
<sequence>MRAQLPQRTLLSLALSLLFLSVARTTRRCPSSFPQLLSQLQSQANITGDTGSLLEPYIRLQNLNTPTLRAACAEFPVTFPSEDTLRALSKPRFLSTVQATLGRVLQQLSALAQRFPKTRAFPELEKTRGNVQGIRNNVFCIAQLLNHSLETPKPTQASSGASLSTATTPSIFQTKLDSCRFLWGYHGFMGSVGKVFQEWRDGSNRSRRHSPRRGLLPAWRKGASRIRPSRSSQSPMSRVQAPR</sequence>
<dbReference type="GO" id="GO:0005615">
    <property type="term" value="C:extracellular space"/>
    <property type="evidence" value="ECO:0007669"/>
    <property type="project" value="UniProtKB-KW"/>
</dbReference>
<dbReference type="Proteomes" id="UP000886700">
    <property type="component" value="Unplaced"/>
</dbReference>
<keyword evidence="3" id="KW-0202">Cytokine</keyword>
<evidence type="ECO:0000313" key="9">
    <source>
        <dbReference type="Proteomes" id="UP000886700"/>
    </source>
</evidence>
<dbReference type="CTD" id="5008"/>
<keyword evidence="9" id="KW-1185">Reference proteome</keyword>
<dbReference type="GO" id="GO:0006955">
    <property type="term" value="P:immune response"/>
    <property type="evidence" value="ECO:0007669"/>
    <property type="project" value="InterPro"/>
</dbReference>
<evidence type="ECO:0000256" key="3">
    <source>
        <dbReference type="ARBA" id="ARBA00022514"/>
    </source>
</evidence>
<dbReference type="GO" id="GO:0023051">
    <property type="term" value="P:regulation of signaling"/>
    <property type="evidence" value="ECO:0007669"/>
    <property type="project" value="UniProtKB-ARBA"/>
</dbReference>
<evidence type="ECO:0000256" key="6">
    <source>
        <dbReference type="ARBA" id="ARBA00023157"/>
    </source>
</evidence>
<dbReference type="GO" id="GO:0038165">
    <property type="term" value="P:oncostatin-M-mediated signaling pathway"/>
    <property type="evidence" value="ECO:0007669"/>
    <property type="project" value="InterPro"/>
</dbReference>
<evidence type="ECO:0000313" key="10">
    <source>
        <dbReference type="RefSeq" id="XP_021082172.1"/>
    </source>
</evidence>
<keyword evidence="4" id="KW-0964">Secreted</keyword>
<dbReference type="OrthoDB" id="9837363at2759"/>
<evidence type="ECO:0000256" key="8">
    <source>
        <dbReference type="SAM" id="SignalP"/>
    </source>
</evidence>
<evidence type="ECO:0000256" key="7">
    <source>
        <dbReference type="SAM" id="MobiDB-lite"/>
    </source>
</evidence>
<dbReference type="GO" id="GO:0010646">
    <property type="term" value="P:regulation of cell communication"/>
    <property type="evidence" value="ECO:0007669"/>
    <property type="project" value="UniProtKB-ARBA"/>
</dbReference>
<feature type="region of interest" description="Disordered" evidence="7">
    <location>
        <begin position="201"/>
        <end position="243"/>
    </location>
</feature>
<comment type="subcellular location">
    <subcellularLocation>
        <location evidence="1">Secreted</location>
    </subcellularLocation>
</comment>
<dbReference type="KEGG" id="maua:101837777"/>
<dbReference type="Gene3D" id="1.20.1250.10">
    <property type="match status" value="1"/>
</dbReference>
<organism evidence="9 10">
    <name type="scientific">Mesocricetus auratus</name>
    <name type="common">Golden hamster</name>
    <dbReference type="NCBI Taxonomy" id="10036"/>
    <lineage>
        <taxon>Eukaryota</taxon>
        <taxon>Metazoa</taxon>
        <taxon>Chordata</taxon>
        <taxon>Craniata</taxon>
        <taxon>Vertebrata</taxon>
        <taxon>Euteleostomi</taxon>
        <taxon>Mammalia</taxon>
        <taxon>Eutheria</taxon>
        <taxon>Euarchontoglires</taxon>
        <taxon>Glires</taxon>
        <taxon>Rodentia</taxon>
        <taxon>Myomorpha</taxon>
        <taxon>Muroidea</taxon>
        <taxon>Cricetidae</taxon>
        <taxon>Cricetinae</taxon>
        <taxon>Mesocricetus</taxon>
    </lineage>
</organism>
<dbReference type="InterPro" id="IPR009079">
    <property type="entry name" value="4_helix_cytokine-like_core"/>
</dbReference>
<dbReference type="STRING" id="10036.ENSMAUP00000025118"/>
<dbReference type="InterPro" id="IPR039578">
    <property type="entry name" value="OSM"/>
</dbReference>
<dbReference type="InterPro" id="IPR019827">
    <property type="entry name" value="Leukemia_IF/oncostatin_CS"/>
</dbReference>
<proteinExistence type="inferred from homology"/>